<evidence type="ECO:0000313" key="4">
    <source>
        <dbReference type="Proteomes" id="UP001429354"/>
    </source>
</evidence>
<evidence type="ECO:0000313" key="3">
    <source>
        <dbReference type="EMBL" id="NDK37433.1"/>
    </source>
</evidence>
<dbReference type="PANTHER" id="PTHR46565">
    <property type="entry name" value="COLD SHOCK DOMAIN PROTEIN 2"/>
    <property type="match status" value="1"/>
</dbReference>
<dbReference type="SUPFAM" id="SSF50249">
    <property type="entry name" value="Nucleic acid-binding proteins"/>
    <property type="match status" value="1"/>
</dbReference>
<proteinExistence type="predicted"/>
<feature type="domain" description="CSD" evidence="2">
    <location>
        <begin position="2"/>
        <end position="67"/>
    </location>
</feature>
<dbReference type="InterPro" id="IPR019844">
    <property type="entry name" value="CSD_CS"/>
</dbReference>
<dbReference type="RefSeq" id="WP_162347994.1">
    <property type="nucleotide sequence ID" value="NZ_QOVG01000001.1"/>
</dbReference>
<protein>
    <submittedName>
        <fullName evidence="3">Cold-shock protein</fullName>
    </submittedName>
</protein>
<sequence>MRTHGTLSKWNDDRGFGFITPAGGSDELFVHVSAFPKDGQRPRLNEVISFEIEAGSDGKSRAVRVMRPGARATPRQSQRLHSPAPARGLGRALLGLLAVGALGTYGYSFLSGQITPAPADSGSRAASIPDRATMVAPAPAFSCDGRTHCSQMNSCAEATYFLQHCPGTQMDGNGDGEPCEQQWCN</sequence>
<dbReference type="InterPro" id="IPR012340">
    <property type="entry name" value="NA-bd_OB-fold"/>
</dbReference>
<comment type="subcellular location">
    <subcellularLocation>
        <location evidence="1">Cytoplasm</location>
    </subcellularLocation>
</comment>
<dbReference type="PANTHER" id="PTHR46565:SF20">
    <property type="entry name" value="COLD SHOCK DOMAIN-CONTAINING PROTEIN 4"/>
    <property type="match status" value="1"/>
</dbReference>
<dbReference type="SMART" id="SM00357">
    <property type="entry name" value="CSP"/>
    <property type="match status" value="1"/>
</dbReference>
<evidence type="ECO:0000256" key="1">
    <source>
        <dbReference type="RuleBase" id="RU000408"/>
    </source>
</evidence>
<dbReference type="PROSITE" id="PS00352">
    <property type="entry name" value="CSD_1"/>
    <property type="match status" value="1"/>
</dbReference>
<dbReference type="PROSITE" id="PS51857">
    <property type="entry name" value="CSD_2"/>
    <property type="match status" value="1"/>
</dbReference>
<dbReference type="Pfam" id="PF05901">
    <property type="entry name" value="Excalibur"/>
    <property type="match status" value="1"/>
</dbReference>
<keyword evidence="4" id="KW-1185">Reference proteome</keyword>
<dbReference type="Gene3D" id="2.40.50.140">
    <property type="entry name" value="Nucleic acid-binding proteins"/>
    <property type="match status" value="1"/>
</dbReference>
<reference evidence="3 4" key="1">
    <citation type="submission" date="2018-07" db="EMBL/GenBank/DDBJ databases">
        <title>Whole genome Sequencing of Pseudoxanthomonas gei KCTC 32298 (T).</title>
        <authorList>
            <person name="Kumar S."/>
            <person name="Bansal K."/>
            <person name="Kaur A."/>
            <person name="Patil P."/>
            <person name="Sharma S."/>
            <person name="Patil P.B."/>
        </authorList>
    </citation>
    <scope>NUCLEOTIDE SEQUENCE [LARGE SCALE GENOMIC DNA]</scope>
    <source>
        <strain evidence="3 4">KCTC 32298</strain>
    </source>
</reference>
<comment type="caution">
    <text evidence="3">The sequence shown here is derived from an EMBL/GenBank/DDBJ whole genome shotgun (WGS) entry which is preliminary data.</text>
</comment>
<accession>A0ABX0AE35</accession>
<organism evidence="3 4">
    <name type="scientific">Pseudoxanthomonas gei</name>
    <dbReference type="NCBI Taxonomy" id="1383030"/>
    <lineage>
        <taxon>Bacteria</taxon>
        <taxon>Pseudomonadati</taxon>
        <taxon>Pseudomonadota</taxon>
        <taxon>Gammaproteobacteria</taxon>
        <taxon>Lysobacterales</taxon>
        <taxon>Lysobacteraceae</taxon>
        <taxon>Pseudoxanthomonas</taxon>
    </lineage>
</organism>
<gene>
    <name evidence="3" type="ORF">DT603_01045</name>
</gene>
<dbReference type="EMBL" id="QOVG01000001">
    <property type="protein sequence ID" value="NDK37433.1"/>
    <property type="molecule type" value="Genomic_DNA"/>
</dbReference>
<dbReference type="InterPro" id="IPR008613">
    <property type="entry name" value="Excalibur_Ca-bd_domain"/>
</dbReference>
<dbReference type="InterPro" id="IPR011129">
    <property type="entry name" value="CSD"/>
</dbReference>
<dbReference type="InterPro" id="IPR002059">
    <property type="entry name" value="CSP_DNA-bd"/>
</dbReference>
<name>A0ABX0AE35_9GAMM</name>
<dbReference type="CDD" id="cd04458">
    <property type="entry name" value="CSP_CDS"/>
    <property type="match status" value="1"/>
</dbReference>
<dbReference type="Pfam" id="PF00313">
    <property type="entry name" value="CSD"/>
    <property type="match status" value="1"/>
</dbReference>
<dbReference type="PRINTS" id="PR00050">
    <property type="entry name" value="COLDSHOCK"/>
</dbReference>
<evidence type="ECO:0000259" key="2">
    <source>
        <dbReference type="PROSITE" id="PS51857"/>
    </source>
</evidence>
<dbReference type="Proteomes" id="UP001429354">
    <property type="component" value="Unassembled WGS sequence"/>
</dbReference>